<feature type="transmembrane region" description="Helical" evidence="5">
    <location>
        <begin position="53"/>
        <end position="72"/>
    </location>
</feature>
<evidence type="ECO:0000313" key="6">
    <source>
        <dbReference type="EMBL" id="SDL70392.1"/>
    </source>
</evidence>
<evidence type="ECO:0000256" key="1">
    <source>
        <dbReference type="ARBA" id="ARBA00004127"/>
    </source>
</evidence>
<evidence type="ECO:0000256" key="3">
    <source>
        <dbReference type="ARBA" id="ARBA00022989"/>
    </source>
</evidence>
<dbReference type="Proteomes" id="UP000199555">
    <property type="component" value="Unassembled WGS sequence"/>
</dbReference>
<feature type="transmembrane region" description="Helical" evidence="5">
    <location>
        <begin position="84"/>
        <end position="103"/>
    </location>
</feature>
<dbReference type="InterPro" id="IPR007318">
    <property type="entry name" value="Phopholipid_MeTrfase"/>
</dbReference>
<organism evidence="6 7">
    <name type="scientific">Paracoccus chinensis</name>
    <dbReference type="NCBI Taxonomy" id="525640"/>
    <lineage>
        <taxon>Bacteria</taxon>
        <taxon>Pseudomonadati</taxon>
        <taxon>Pseudomonadota</taxon>
        <taxon>Alphaproteobacteria</taxon>
        <taxon>Rhodobacterales</taxon>
        <taxon>Paracoccaceae</taxon>
        <taxon>Paracoccus</taxon>
    </lineage>
</organism>
<comment type="subcellular location">
    <subcellularLocation>
        <location evidence="1">Endomembrane system</location>
        <topology evidence="1">Multi-pass membrane protein</topology>
    </subcellularLocation>
</comment>
<dbReference type="GO" id="GO:0008168">
    <property type="term" value="F:methyltransferase activity"/>
    <property type="evidence" value="ECO:0007669"/>
    <property type="project" value="UniProtKB-KW"/>
</dbReference>
<name>A0A1G9M7W4_9RHOB</name>
<evidence type="ECO:0000256" key="4">
    <source>
        <dbReference type="ARBA" id="ARBA00023136"/>
    </source>
</evidence>
<dbReference type="InterPro" id="IPR052527">
    <property type="entry name" value="Metal_cation-efflux_comp"/>
</dbReference>
<keyword evidence="6" id="KW-0489">Methyltransferase</keyword>
<evidence type="ECO:0000256" key="5">
    <source>
        <dbReference type="SAM" id="Phobius"/>
    </source>
</evidence>
<protein>
    <submittedName>
        <fullName evidence="6">Phospholipid methyltransferase</fullName>
    </submittedName>
</protein>
<feature type="transmembrane region" description="Helical" evidence="5">
    <location>
        <begin position="142"/>
        <end position="166"/>
    </location>
</feature>
<accession>A0A1G9M7W4</accession>
<keyword evidence="6" id="KW-0808">Transferase</keyword>
<dbReference type="GO" id="GO:0012505">
    <property type="term" value="C:endomembrane system"/>
    <property type="evidence" value="ECO:0007669"/>
    <property type="project" value="UniProtKB-SubCell"/>
</dbReference>
<dbReference type="Pfam" id="PF04191">
    <property type="entry name" value="PEMT"/>
    <property type="match status" value="1"/>
</dbReference>
<dbReference type="Gene3D" id="1.20.120.1630">
    <property type="match status" value="1"/>
</dbReference>
<evidence type="ECO:0000313" key="7">
    <source>
        <dbReference type="Proteomes" id="UP000199555"/>
    </source>
</evidence>
<dbReference type="RefSeq" id="WP_090757104.1">
    <property type="nucleotide sequence ID" value="NZ_FNGE01000019.1"/>
</dbReference>
<keyword evidence="3 5" id="KW-1133">Transmembrane helix</keyword>
<dbReference type="GO" id="GO:0032259">
    <property type="term" value="P:methylation"/>
    <property type="evidence" value="ECO:0007669"/>
    <property type="project" value="UniProtKB-KW"/>
</dbReference>
<dbReference type="OrthoDB" id="9811969at2"/>
<keyword evidence="7" id="KW-1185">Reference proteome</keyword>
<gene>
    <name evidence="6" type="ORF">SAMN04487971_1197</name>
</gene>
<proteinExistence type="predicted"/>
<evidence type="ECO:0000256" key="2">
    <source>
        <dbReference type="ARBA" id="ARBA00022692"/>
    </source>
</evidence>
<reference evidence="7" key="1">
    <citation type="submission" date="2016-10" db="EMBL/GenBank/DDBJ databases">
        <authorList>
            <person name="Varghese N."/>
            <person name="Submissions S."/>
        </authorList>
    </citation>
    <scope>NUCLEOTIDE SEQUENCE [LARGE SCALE GENOMIC DNA]</scope>
    <source>
        <strain evidence="7">CGMCC 1.7655</strain>
    </source>
</reference>
<dbReference type="PANTHER" id="PTHR43847">
    <property type="entry name" value="BLL3993 PROTEIN"/>
    <property type="match status" value="1"/>
</dbReference>
<dbReference type="STRING" id="525640.SAMN04487971_1197"/>
<sequence length="205" mass="22340">MTIFGFATLGVLALYLALFLLSSNWAARAAGRPVWLFGRATGRDRVAALGFRAAFGLAFVGPLLQMAVPALSEADPLWMEPDRPLWSLPGHLLAVLGAMLAWAGQVGMGTSWRVGVAEDALGELVTEGLFRVSRNPVFTGQVLLLGGVALSIPAVLTWMAVLLFWLSARGQIMSEERLLETRFGEAYRTYRARVPRWISPMPGRI</sequence>
<dbReference type="EMBL" id="FNGE01000019">
    <property type="protein sequence ID" value="SDL70392.1"/>
    <property type="molecule type" value="Genomic_DNA"/>
</dbReference>
<dbReference type="AlphaFoldDB" id="A0A1G9M7W4"/>
<keyword evidence="2 5" id="KW-0812">Transmembrane</keyword>
<dbReference type="PANTHER" id="PTHR43847:SF1">
    <property type="entry name" value="BLL3993 PROTEIN"/>
    <property type="match status" value="1"/>
</dbReference>
<keyword evidence="4 5" id="KW-0472">Membrane</keyword>